<dbReference type="RefSeq" id="WP_071877080.1">
    <property type="nucleotide sequence ID" value="NZ_JXLC01000006.1"/>
</dbReference>
<dbReference type="Proteomes" id="UP000183039">
    <property type="component" value="Unassembled WGS sequence"/>
</dbReference>
<keyword evidence="2" id="KW-0285">Flavoprotein</keyword>
<dbReference type="GO" id="GO:0016646">
    <property type="term" value="F:oxidoreductase activity, acting on the CH-NH group of donors, NAD or NADP as acceptor"/>
    <property type="evidence" value="ECO:0007669"/>
    <property type="project" value="UniProtKB-ARBA"/>
</dbReference>
<dbReference type="EMBL" id="CP013614">
    <property type="protein sequence ID" value="ALS02294.1"/>
    <property type="molecule type" value="Genomic_DNA"/>
</dbReference>
<comment type="cofactor">
    <cofactor evidence="1">
        <name>FMN</name>
        <dbReference type="ChEBI" id="CHEBI:58210"/>
    </cofactor>
</comment>
<dbReference type="InterPro" id="IPR052174">
    <property type="entry name" value="Flavoredoxin"/>
</dbReference>
<dbReference type="PANTHER" id="PTHR43567">
    <property type="entry name" value="FLAVOREDOXIN-RELATED-RELATED"/>
    <property type="match status" value="1"/>
</dbReference>
<gene>
    <name evidence="5" type="ORF">ATZ33_13140</name>
    <name evidence="6" type="ORF">RV15_GL003134</name>
</gene>
<evidence type="ECO:0000256" key="1">
    <source>
        <dbReference type="ARBA" id="ARBA00001917"/>
    </source>
</evidence>
<feature type="domain" description="Flavin reductase like" evidence="4">
    <location>
        <begin position="13"/>
        <end position="184"/>
    </location>
</feature>
<proteinExistence type="inferred from homology"/>
<dbReference type="GO" id="GO:0010181">
    <property type="term" value="F:FMN binding"/>
    <property type="evidence" value="ECO:0007669"/>
    <property type="project" value="InterPro"/>
</dbReference>
<sequence>MYKQLNKNSFYYGFPVVLMTTRNKDTGSDDLTPISSTWTLDRSVVLGLGLDNQGFHNLKVGSDLTLNIADQSIWEQIEKIDKKTGNPTVPEYKKQLGYDYCENKFRLAKFSKLAGISVSTARIAECLIQIEACVTDIMVRKNYAIIETTVQAIHVSEEILADETHIDVEKWHPLIYKFREYATTDKHLGKNFRFQEFLK</sequence>
<dbReference type="InterPro" id="IPR002563">
    <property type="entry name" value="Flavin_Rdtase-like_dom"/>
</dbReference>
<evidence type="ECO:0000256" key="2">
    <source>
        <dbReference type="ARBA" id="ARBA00022630"/>
    </source>
</evidence>
<dbReference type="SUPFAM" id="SSF50475">
    <property type="entry name" value="FMN-binding split barrel"/>
    <property type="match status" value="1"/>
</dbReference>
<dbReference type="Gene3D" id="2.30.110.10">
    <property type="entry name" value="Electron Transport, Fmn-binding Protein, Chain A"/>
    <property type="match status" value="1"/>
</dbReference>
<protein>
    <submittedName>
        <fullName evidence="5">Sodium:proton antiporter</fullName>
    </submittedName>
</protein>
<name>A0A0S3KDB0_9ENTE</name>
<reference evidence="6 8" key="1">
    <citation type="submission" date="2014-12" db="EMBL/GenBank/DDBJ databases">
        <title>Draft genome sequences of 29 type strains of Enterococci.</title>
        <authorList>
            <person name="Zhong Z."/>
            <person name="Sun Z."/>
            <person name="Liu W."/>
            <person name="Zhang W."/>
            <person name="Zhang H."/>
        </authorList>
    </citation>
    <scope>NUCLEOTIDE SEQUENCE [LARGE SCALE GENOMIC DNA]</scope>
    <source>
        <strain evidence="6 8">DSM 22801</strain>
    </source>
</reference>
<dbReference type="InterPro" id="IPR012349">
    <property type="entry name" value="Split_barrel_FMN-bd"/>
</dbReference>
<keyword evidence="7" id="KW-1185">Reference proteome</keyword>
<dbReference type="PANTHER" id="PTHR43567:SF1">
    <property type="entry name" value="FLAVOREDOXIN"/>
    <property type="match status" value="1"/>
</dbReference>
<evidence type="ECO:0000313" key="8">
    <source>
        <dbReference type="Proteomes" id="UP000183039"/>
    </source>
</evidence>
<dbReference type="Pfam" id="PF01613">
    <property type="entry name" value="Flavin_Reduct"/>
    <property type="match status" value="1"/>
</dbReference>
<evidence type="ECO:0000313" key="6">
    <source>
        <dbReference type="EMBL" id="OJG92341.1"/>
    </source>
</evidence>
<dbReference type="AlphaFoldDB" id="A0A0S3KDB0"/>
<accession>A0A0S3KDB0</accession>
<organism evidence="6 8">
    <name type="scientific">Enterococcus silesiacus</name>
    <dbReference type="NCBI Taxonomy" id="332949"/>
    <lineage>
        <taxon>Bacteria</taxon>
        <taxon>Bacillati</taxon>
        <taxon>Bacillota</taxon>
        <taxon>Bacilli</taxon>
        <taxon>Lactobacillales</taxon>
        <taxon>Enterococcaceae</taxon>
        <taxon>Enterococcus</taxon>
    </lineage>
</organism>
<dbReference type="EMBL" id="JXLC01000006">
    <property type="protein sequence ID" value="OJG92341.1"/>
    <property type="molecule type" value="Genomic_DNA"/>
</dbReference>
<evidence type="ECO:0000256" key="3">
    <source>
        <dbReference type="ARBA" id="ARBA00038054"/>
    </source>
</evidence>
<evidence type="ECO:0000313" key="5">
    <source>
        <dbReference type="EMBL" id="ALS02294.1"/>
    </source>
</evidence>
<reference evidence="5 7" key="2">
    <citation type="submission" date="2015-12" db="EMBL/GenBank/DDBJ databases">
        <authorList>
            <person name="Lauer A."/>
            <person name="Humrighouse B."/>
            <person name="Loparev V."/>
            <person name="Shewmaker P.L."/>
            <person name="Whitney A.M."/>
            <person name="McLaughlin R.W."/>
        </authorList>
    </citation>
    <scope>NUCLEOTIDE SEQUENCE [LARGE SCALE GENOMIC DNA]</scope>
    <source>
        <strain evidence="5 7">LMG 23085</strain>
    </source>
</reference>
<comment type="similarity">
    <text evidence="3">Belongs to the flavoredoxin family.</text>
</comment>
<evidence type="ECO:0000313" key="7">
    <source>
        <dbReference type="Proteomes" id="UP000065511"/>
    </source>
</evidence>
<dbReference type="Proteomes" id="UP000065511">
    <property type="component" value="Chromosome"/>
</dbReference>
<dbReference type="KEGG" id="ess:ATZ33_13140"/>
<dbReference type="OrthoDB" id="9794638at2"/>
<evidence type="ECO:0000259" key="4">
    <source>
        <dbReference type="Pfam" id="PF01613"/>
    </source>
</evidence>